<feature type="region of interest" description="Disordered" evidence="1">
    <location>
        <begin position="95"/>
        <end position="146"/>
    </location>
</feature>
<protein>
    <submittedName>
        <fullName evidence="3">Uncharacterized protein</fullName>
    </submittedName>
</protein>
<name>A0A4R7BKT5_9HYPH</name>
<comment type="caution">
    <text evidence="3">The sequence shown here is derived from an EMBL/GenBank/DDBJ whole genome shotgun (WGS) entry which is preliminary data.</text>
</comment>
<accession>A0A4R7BKT5</accession>
<keyword evidence="2" id="KW-0472">Membrane</keyword>
<evidence type="ECO:0000256" key="1">
    <source>
        <dbReference type="SAM" id="MobiDB-lite"/>
    </source>
</evidence>
<dbReference type="Proteomes" id="UP000295122">
    <property type="component" value="Unassembled WGS sequence"/>
</dbReference>
<gene>
    <name evidence="3" type="ORF">EV668_4747</name>
</gene>
<organism evidence="3 4">
    <name type="scientific">Enterovirga rhinocerotis</name>
    <dbReference type="NCBI Taxonomy" id="1339210"/>
    <lineage>
        <taxon>Bacteria</taxon>
        <taxon>Pseudomonadati</taxon>
        <taxon>Pseudomonadota</taxon>
        <taxon>Alphaproteobacteria</taxon>
        <taxon>Hyphomicrobiales</taxon>
        <taxon>Methylobacteriaceae</taxon>
        <taxon>Enterovirga</taxon>
    </lineage>
</organism>
<keyword evidence="2" id="KW-1133">Transmembrane helix</keyword>
<evidence type="ECO:0000256" key="2">
    <source>
        <dbReference type="SAM" id="Phobius"/>
    </source>
</evidence>
<dbReference type="EMBL" id="SNZR01000018">
    <property type="protein sequence ID" value="TDR85202.1"/>
    <property type="molecule type" value="Genomic_DNA"/>
</dbReference>
<proteinExistence type="predicted"/>
<keyword evidence="4" id="KW-1185">Reference proteome</keyword>
<feature type="compositionally biased region" description="Pro residues" evidence="1">
    <location>
        <begin position="126"/>
        <end position="146"/>
    </location>
</feature>
<keyword evidence="2" id="KW-0812">Transmembrane</keyword>
<sequence>MRRLLWTFGWVGVAFWSLICALAYGFFDLVLGIFMRNADWFSANPETVESIFKFFRFLRDFSTAGVLVVWGVTSLLILAVPWAFDRLLGQARRGTMPMPQPHPGSAGYGPGGVIDLEPGQYSVGPQPGPRPAPGAPGSFPPPAPPR</sequence>
<evidence type="ECO:0000313" key="3">
    <source>
        <dbReference type="EMBL" id="TDR85202.1"/>
    </source>
</evidence>
<dbReference type="OrthoDB" id="8020423at2"/>
<dbReference type="RefSeq" id="WP_133774825.1">
    <property type="nucleotide sequence ID" value="NZ_SNZR01000018.1"/>
</dbReference>
<feature type="transmembrane region" description="Helical" evidence="2">
    <location>
        <begin position="7"/>
        <end position="27"/>
    </location>
</feature>
<reference evidence="3 4" key="1">
    <citation type="submission" date="2019-03" db="EMBL/GenBank/DDBJ databases">
        <title>Genomic Encyclopedia of Type Strains, Phase IV (KMG-IV): sequencing the most valuable type-strain genomes for metagenomic binning, comparative biology and taxonomic classification.</title>
        <authorList>
            <person name="Goeker M."/>
        </authorList>
    </citation>
    <scope>NUCLEOTIDE SEQUENCE [LARGE SCALE GENOMIC DNA]</scope>
    <source>
        <strain evidence="3 4">DSM 25903</strain>
    </source>
</reference>
<dbReference type="AlphaFoldDB" id="A0A4R7BKT5"/>
<evidence type="ECO:0000313" key="4">
    <source>
        <dbReference type="Proteomes" id="UP000295122"/>
    </source>
</evidence>
<feature type="transmembrane region" description="Helical" evidence="2">
    <location>
        <begin position="61"/>
        <end position="84"/>
    </location>
</feature>